<dbReference type="InterPro" id="IPR050786">
    <property type="entry name" value="EFG1_rRNA-proc"/>
</dbReference>
<feature type="compositionally biased region" description="Basic and acidic residues" evidence="9">
    <location>
        <begin position="1"/>
        <end position="12"/>
    </location>
</feature>
<feature type="region of interest" description="Disordered" evidence="9">
    <location>
        <begin position="293"/>
        <end position="334"/>
    </location>
</feature>
<comment type="subcellular location">
    <subcellularLocation>
        <location evidence="2">Nucleus</location>
        <location evidence="2">Nucleolus</location>
    </subcellularLocation>
</comment>
<feature type="compositionally biased region" description="Acidic residues" evidence="9">
    <location>
        <begin position="322"/>
        <end position="334"/>
    </location>
</feature>
<keyword evidence="11" id="KW-1185">Reference proteome</keyword>
<dbReference type="GO" id="GO:0000462">
    <property type="term" value="P:maturation of SSU-rRNA from tricistronic rRNA transcript (SSU-rRNA, 5.8S rRNA, LSU-rRNA)"/>
    <property type="evidence" value="ECO:0007669"/>
    <property type="project" value="TreeGrafter"/>
</dbReference>
<dbReference type="OrthoDB" id="47732at2759"/>
<feature type="compositionally biased region" description="Basic and acidic residues" evidence="9">
    <location>
        <begin position="305"/>
        <end position="321"/>
    </location>
</feature>
<keyword evidence="6" id="KW-0698">rRNA processing</keyword>
<feature type="compositionally biased region" description="Basic and acidic residues" evidence="9">
    <location>
        <begin position="241"/>
        <end position="251"/>
    </location>
</feature>
<evidence type="ECO:0000256" key="5">
    <source>
        <dbReference type="ARBA" id="ARBA00019827"/>
    </source>
</evidence>
<dbReference type="GO" id="GO:0030688">
    <property type="term" value="C:preribosome, small subunit precursor"/>
    <property type="evidence" value="ECO:0007669"/>
    <property type="project" value="TreeGrafter"/>
</dbReference>
<feature type="compositionally biased region" description="Basic and acidic residues" evidence="9">
    <location>
        <begin position="188"/>
        <end position="213"/>
    </location>
</feature>
<evidence type="ECO:0000313" key="11">
    <source>
        <dbReference type="Proteomes" id="UP000809789"/>
    </source>
</evidence>
<evidence type="ECO:0000256" key="9">
    <source>
        <dbReference type="SAM" id="MobiDB-lite"/>
    </source>
</evidence>
<dbReference type="GO" id="GO:0005730">
    <property type="term" value="C:nucleolus"/>
    <property type="evidence" value="ECO:0007669"/>
    <property type="project" value="UniProtKB-SubCell"/>
</dbReference>
<dbReference type="Pfam" id="PF10153">
    <property type="entry name" value="Efg1"/>
    <property type="match status" value="1"/>
</dbReference>
<evidence type="ECO:0000256" key="1">
    <source>
        <dbReference type="ARBA" id="ARBA00002773"/>
    </source>
</evidence>
<comment type="function">
    <text evidence="1">Involved in rRNA processing.</text>
</comment>
<dbReference type="Proteomes" id="UP000809789">
    <property type="component" value="Unassembled WGS sequence"/>
</dbReference>
<keyword evidence="7" id="KW-0175">Coiled coil</keyword>
<evidence type="ECO:0000256" key="8">
    <source>
        <dbReference type="ARBA" id="ARBA00023242"/>
    </source>
</evidence>
<dbReference type="PANTHER" id="PTHR33911">
    <property type="entry name" value="RRNA-PROCESSING PROTEIN EFG1"/>
    <property type="match status" value="1"/>
</dbReference>
<name>A0A8K0PKS9_9PEZI</name>
<feature type="region of interest" description="Disordered" evidence="9">
    <location>
        <begin position="1"/>
        <end position="97"/>
    </location>
</feature>
<proteinExistence type="inferred from homology"/>
<protein>
    <recommendedName>
        <fullName evidence="4">rRNA-processing protein EFG1</fullName>
    </recommendedName>
    <alternativeName>
        <fullName evidence="5">rRNA-processing protein efg1</fullName>
    </alternativeName>
</protein>
<sequence>MGTKRPNTDSHIPHSSKKHKPNTSHPTSKPSHPRGAGSHKPKKPNPVAPLKSRIRSLRRLLSHDDALDSPRLQPRSLPALDDNGLHPSRSAILHSKDELDIAAKHQRREEGKQKRLPANVRVERERELRGLEEKVVEEERRRKRGEMVGRWHMVRFFERRRGERRLRRARRGVKELEEGMGGGGEGDEGGKSRGKGGKEGDKERERKLEEARERVRRAEVDLNYALYWPLERAYVSLWPRKGKEGKEGKDGGDEEDGEEEAKGDREMWALVERCMAEGALEDLREGRVEGCGVERPEVNASKGIARKDKGKKEKAVETKQDEEAEESDDGGFFE</sequence>
<accession>A0A8K0PKS9</accession>
<keyword evidence="8" id="KW-0539">Nucleus</keyword>
<evidence type="ECO:0000256" key="6">
    <source>
        <dbReference type="ARBA" id="ARBA00022552"/>
    </source>
</evidence>
<evidence type="ECO:0000313" key="10">
    <source>
        <dbReference type="EMBL" id="KAG8630928.1"/>
    </source>
</evidence>
<comment type="caution">
    <text evidence="10">The sequence shown here is derived from an EMBL/GenBank/DDBJ whole genome shotgun (WGS) entry which is preliminary data.</text>
</comment>
<gene>
    <name evidence="10" type="ORF">KVT40_000068</name>
</gene>
<evidence type="ECO:0000256" key="7">
    <source>
        <dbReference type="ARBA" id="ARBA00023054"/>
    </source>
</evidence>
<dbReference type="PANTHER" id="PTHR33911:SF1">
    <property type="entry name" value="RRNA-PROCESSING PROTEIN EFG1"/>
    <property type="match status" value="1"/>
</dbReference>
<dbReference type="InterPro" id="IPR019310">
    <property type="entry name" value="Efg1"/>
</dbReference>
<dbReference type="EMBL" id="JAESVG020000001">
    <property type="protein sequence ID" value="KAG8630928.1"/>
    <property type="molecule type" value="Genomic_DNA"/>
</dbReference>
<comment type="similarity">
    <text evidence="3">Belongs to the EFG1 family.</text>
</comment>
<feature type="region of interest" description="Disordered" evidence="9">
    <location>
        <begin position="239"/>
        <end position="265"/>
    </location>
</feature>
<feature type="region of interest" description="Disordered" evidence="9">
    <location>
        <begin position="168"/>
        <end position="213"/>
    </location>
</feature>
<reference evidence="10" key="1">
    <citation type="submission" date="2021-07" db="EMBL/GenBank/DDBJ databases">
        <title>Elsinoe batatas strain:CRI-CJ2 Genome sequencing and assembly.</title>
        <authorList>
            <person name="Huang L."/>
        </authorList>
    </citation>
    <scope>NUCLEOTIDE SEQUENCE</scope>
    <source>
        <strain evidence="10">CRI-CJ2</strain>
    </source>
</reference>
<evidence type="ECO:0000256" key="2">
    <source>
        <dbReference type="ARBA" id="ARBA00004604"/>
    </source>
</evidence>
<dbReference type="AlphaFoldDB" id="A0A8K0PKS9"/>
<evidence type="ECO:0000256" key="3">
    <source>
        <dbReference type="ARBA" id="ARBA00006916"/>
    </source>
</evidence>
<organism evidence="10 11">
    <name type="scientific">Elsinoe batatas</name>
    <dbReference type="NCBI Taxonomy" id="2601811"/>
    <lineage>
        <taxon>Eukaryota</taxon>
        <taxon>Fungi</taxon>
        <taxon>Dikarya</taxon>
        <taxon>Ascomycota</taxon>
        <taxon>Pezizomycotina</taxon>
        <taxon>Dothideomycetes</taxon>
        <taxon>Dothideomycetidae</taxon>
        <taxon>Myriangiales</taxon>
        <taxon>Elsinoaceae</taxon>
        <taxon>Elsinoe</taxon>
    </lineage>
</organism>
<evidence type="ECO:0000256" key="4">
    <source>
        <dbReference type="ARBA" id="ARBA00018689"/>
    </source>
</evidence>